<keyword evidence="1" id="KW-0732">Signal</keyword>
<feature type="chain" id="PRO_5017484324" description="IPT/TIG domain-containing protein" evidence="1">
    <location>
        <begin position="24"/>
        <end position="1644"/>
    </location>
</feature>
<name>A0A3A4QS84_9BACT</name>
<evidence type="ECO:0008006" key="4">
    <source>
        <dbReference type="Google" id="ProtNLM"/>
    </source>
</evidence>
<sequence length="1644" mass="183806">MIKRFLCISTLLLSFIYCSIAGAANRGLYINLDAVNDTANRPESASSLFSFIQAPFNDPSGTFNELLFELNSQDSFTLLSSNASTQRAILSQLHDSDKNAACVVDVSSWIQPELHGEALLFLATILNFNSGAEDSTETFDTIYIDAKVSTDNWAQYVVLLQSIRSQIDSFNQRTPYPISLSIILRSNDYAQTIPDYRPIDLADSVIFSAESRILFYLKKFFALEINYAETIGKPFSFMVTARNTNTVDTFWGFTDNPLAYFNEVVFTGLSSAAEDSDDASGLAEYLSKFSRFSSIIIDGYTLNNGYQQLAVSNQADTSEQWVTVLPGTGSNGELDYVDQTDPTFYDPYRPTFKRYTQEAIYIYIDFDSTGVFYTLQFDDDSPVHEFSNDGFIRSNNHNGIMEPLEKGQFRITIHSALIRDIFLHDYLYPTPSKQLSDLDLRLQIVDPPEGMVFSEDPASSALNSSGGYDILLDQPMTFTFITGKINPAQLHVPLTFKLFNVPISSIEQRQELVFNSDDPVNTAEKQYFDFDDAPFGKVSAISPVYNIINDVTIISGDTLTVEGWAFDDDDALKIGLYYTESDNDIEAETTLTRVSNPITGAIPYFGTAYDAGFQLDWDNDSYRGLYDIKVRLTDGPGTARHTINLAAEQIFWNRPPDLTMLAELQSMSTDPSSAAEPVPDYIVITAVAQDIDVNVALGAYLSAVEIVLLDSSDHVVKSELITNNVITDPVIDIQRVWPNFFNTDIYTLKATAYDSYGLTRTVQYDNLEIMRVVPVISKITPRLGTSHENNVISISGFHLLFIDEAKFGSTTAQILSSNAAGTDLQIKLPGFLNSGYYESRYVDVTLTMSDTSESDTHEDGYRIIPGNLKADEGVSASSVGSVNTMQFNDILGQLYVLANSAVEVYEETTHPVYPEKPSLSYIKTKEFFVSAGAKDIDISEDGSSLFVVYSADDVVDIFDLENDGNLISSVALNTSMDLTLNSVVYLMHDTVLAGSEGTESALLKVSLGTTSSVQALIPPSGGLHVYESIEVIASDNQSTAYILCKDSDNTSAPFDVYLYDAHTATLTHLDSIQFSQSFNILDHLGSLSIATNYNGTEFMLYTNRYAELFDRTGMSITYTQYDTEEIMDLVVFDPVRPVCYIFSESSQSVSLRSLNAINEPIASCNFPGNGYALNKVDIDWHGNTMFALTTSGLALVQVGEIYPALSVDKRFAFKSDDLAVNVSNYGNTISNTELYANGKILSYTDNDTSGNTITIPNPLDNDTSGKLSASVYGYPSKPEDLVLISRLSEKVDFESERTYFVPSNMFYDEKRQDLYLLDKTLSFGKTILRFHIEKDAQTGELTVTKKTLPPFIFTLPNPIGMARVHDHLIFLNGQQRIIRLFNVDKWDHGQDPEIRNIYISQFTDIRKTLHPTGIVGYSPPNNPEIRYAYIWDSTMVLENNVFQIDLTDTLNPVLRHCPRMFAPNRTQDIYIEYDNDYLNDRAYSVFGSGNTAEIIRAFKPYATAINVMPVSSYYLYGDINIYSPYKITGNNDFFISSLITGKGVALISPLGYHFLSNQNMIPRFMTASDDFLFFSGKNDSGQWNVSFMDINYWDNHPFEDWFNVVYNYTNTQNKVNDVKVIDDNLFVTVGNDVYIMNTLHMKED</sequence>
<feature type="signal peptide" evidence="1">
    <location>
        <begin position="1"/>
        <end position="23"/>
    </location>
</feature>
<protein>
    <recommendedName>
        <fullName evidence="4">IPT/TIG domain-containing protein</fullName>
    </recommendedName>
</protein>
<evidence type="ECO:0000313" key="2">
    <source>
        <dbReference type="EMBL" id="RJP56860.1"/>
    </source>
</evidence>
<evidence type="ECO:0000313" key="3">
    <source>
        <dbReference type="Proteomes" id="UP000266426"/>
    </source>
</evidence>
<organism evidence="2 3">
    <name type="scientific">Candidatus Auribacter fodinae</name>
    <dbReference type="NCBI Taxonomy" id="2093366"/>
    <lineage>
        <taxon>Bacteria</taxon>
        <taxon>Pseudomonadati</taxon>
        <taxon>Candidatus Auribacterota</taxon>
        <taxon>Candidatus Auribacteria</taxon>
        <taxon>Candidatus Auribacterales</taxon>
        <taxon>Candidatus Auribacteraceae</taxon>
        <taxon>Candidatus Auribacter</taxon>
    </lineage>
</organism>
<accession>A0A3A4QS84</accession>
<dbReference type="EMBL" id="QZJZ01000089">
    <property type="protein sequence ID" value="RJP56860.1"/>
    <property type="molecule type" value="Genomic_DNA"/>
</dbReference>
<evidence type="ECO:0000256" key="1">
    <source>
        <dbReference type="SAM" id="SignalP"/>
    </source>
</evidence>
<dbReference type="SUPFAM" id="SSF69322">
    <property type="entry name" value="Tricorn protease domain 2"/>
    <property type="match status" value="1"/>
</dbReference>
<comment type="caution">
    <text evidence="2">The sequence shown here is derived from an EMBL/GenBank/DDBJ whole genome shotgun (WGS) entry which is preliminary data.</text>
</comment>
<gene>
    <name evidence="2" type="ORF">C4541_11280</name>
</gene>
<proteinExistence type="predicted"/>
<dbReference type="Proteomes" id="UP000266426">
    <property type="component" value="Unassembled WGS sequence"/>
</dbReference>
<reference evidence="2 3" key="1">
    <citation type="journal article" date="2017" name="ISME J.">
        <title>Energy and carbon metabolisms in a deep terrestrial subsurface fluid microbial community.</title>
        <authorList>
            <person name="Momper L."/>
            <person name="Jungbluth S.P."/>
            <person name="Lee M.D."/>
            <person name="Amend J.P."/>
        </authorList>
    </citation>
    <scope>NUCLEOTIDE SEQUENCE [LARGE SCALE GENOMIC DNA]</scope>
    <source>
        <strain evidence="2">SURF_26</strain>
    </source>
</reference>